<dbReference type="Gene3D" id="3.30.70.270">
    <property type="match status" value="1"/>
</dbReference>
<dbReference type="InterPro" id="IPR000160">
    <property type="entry name" value="GGDEF_dom"/>
</dbReference>
<dbReference type="NCBIfam" id="TIGR00254">
    <property type="entry name" value="GGDEF"/>
    <property type="match status" value="1"/>
</dbReference>
<evidence type="ECO:0000256" key="2">
    <source>
        <dbReference type="ARBA" id="ARBA00012528"/>
    </source>
</evidence>
<evidence type="ECO:0000256" key="7">
    <source>
        <dbReference type="ARBA" id="ARBA00034247"/>
    </source>
</evidence>
<sequence length="528" mass="56217">MIGRPGGTPSGKHKIGLLAVLTVLAILGVSVGFINALYSGYQVQKAQVIANSLASNRVYAEKLAEVINVYIGALHRQLQAGAPHLAAQRDDPRALRGELQRLASQADAVVSVWLADADGRIIASTADAAPQAGDARRLADLGVRELRVGQWVAQRPGDGGAALVLVEPVARRQGEPSGYVAMMIALDDGSGIDRVISGQAPADGTSVFLVSNAGQVLYRRQATRSALVLATLAPIREAGAAPLEDAQGDTVLIGYSPLEKGNWAIVTQRSLDQVLSPLRALLAESLRFAVPAFLLTLLLVCALAYAIASPLSRLSRAMAAGTDAGQDLNRLNAWYAEADTLREAVKTTLAQHRREVGRLNRETQTDPMTGLMNRRALDEALAEYAEKQSPFAVIALDLDHFKRINDTFGHAVGDEVLIALAKAMRDGLRGKDRPFRIGGEEFIALLPTASAGQAAEVAERLRAAVAGQRMPDGVGQVTVSIGVALWPQDDTSHQTVIQLADQALYASKQAGRNRVTLWRALGSRARDS</sequence>
<dbReference type="FunFam" id="3.30.70.270:FF:000001">
    <property type="entry name" value="Diguanylate cyclase domain protein"/>
    <property type="match status" value="1"/>
</dbReference>
<proteinExistence type="predicted"/>
<dbReference type="PANTHER" id="PTHR45138">
    <property type="entry name" value="REGULATORY COMPONENTS OF SENSORY TRANSDUCTION SYSTEM"/>
    <property type="match status" value="1"/>
</dbReference>
<dbReference type="InterPro" id="IPR050469">
    <property type="entry name" value="Diguanylate_Cyclase"/>
</dbReference>
<dbReference type="SMART" id="SM00267">
    <property type="entry name" value="GGDEF"/>
    <property type="match status" value="1"/>
</dbReference>
<keyword evidence="4 8" id="KW-0812">Transmembrane</keyword>
<comment type="catalytic activity">
    <reaction evidence="7">
        <text>2 GTP = 3',3'-c-di-GMP + 2 diphosphate</text>
        <dbReference type="Rhea" id="RHEA:24898"/>
        <dbReference type="ChEBI" id="CHEBI:33019"/>
        <dbReference type="ChEBI" id="CHEBI:37565"/>
        <dbReference type="ChEBI" id="CHEBI:58805"/>
        <dbReference type="EC" id="2.7.7.65"/>
    </reaction>
</comment>
<dbReference type="GO" id="GO:0052621">
    <property type="term" value="F:diguanylate cyclase activity"/>
    <property type="evidence" value="ECO:0007669"/>
    <property type="project" value="UniProtKB-EC"/>
</dbReference>
<keyword evidence="10" id="KW-0808">Transferase</keyword>
<keyword evidence="6 8" id="KW-0472">Membrane</keyword>
<reference evidence="10 11" key="1">
    <citation type="submission" date="2018-07" db="EMBL/GenBank/DDBJ databases">
        <authorList>
            <person name="Peeters C."/>
        </authorList>
    </citation>
    <scope>NUCLEOTIDE SEQUENCE [LARGE SCALE GENOMIC DNA]</scope>
    <source>
        <strain evidence="10 11">LMG 3411</strain>
    </source>
</reference>
<evidence type="ECO:0000256" key="3">
    <source>
        <dbReference type="ARBA" id="ARBA00022475"/>
    </source>
</evidence>
<dbReference type="InterPro" id="IPR043128">
    <property type="entry name" value="Rev_trsase/Diguanyl_cyclase"/>
</dbReference>
<dbReference type="PANTHER" id="PTHR45138:SF9">
    <property type="entry name" value="DIGUANYLATE CYCLASE DGCM-RELATED"/>
    <property type="match status" value="1"/>
</dbReference>
<dbReference type="CDD" id="cd01949">
    <property type="entry name" value="GGDEF"/>
    <property type="match status" value="1"/>
</dbReference>
<dbReference type="SUPFAM" id="SSF55073">
    <property type="entry name" value="Nucleotide cyclase"/>
    <property type="match status" value="1"/>
</dbReference>
<keyword evidence="10" id="KW-0548">Nucleotidyltransferase</keyword>
<dbReference type="EC" id="2.7.7.65" evidence="2"/>
<keyword evidence="3" id="KW-1003">Cell membrane</keyword>
<comment type="subcellular location">
    <subcellularLocation>
        <location evidence="1">Cell membrane</location>
        <topology evidence="1">Multi-pass membrane protein</topology>
    </subcellularLocation>
</comment>
<evidence type="ECO:0000313" key="11">
    <source>
        <dbReference type="Proteomes" id="UP000289184"/>
    </source>
</evidence>
<dbReference type="CDD" id="cd18774">
    <property type="entry name" value="PDC2_HK_sensor"/>
    <property type="match status" value="1"/>
</dbReference>
<dbReference type="AlphaFoldDB" id="A0A446CUH4"/>
<dbReference type="Pfam" id="PF02743">
    <property type="entry name" value="dCache_1"/>
    <property type="match status" value="1"/>
</dbReference>
<feature type="domain" description="GGDEF" evidence="9">
    <location>
        <begin position="389"/>
        <end position="520"/>
    </location>
</feature>
<dbReference type="PROSITE" id="PS50887">
    <property type="entry name" value="GGDEF"/>
    <property type="match status" value="1"/>
</dbReference>
<evidence type="ECO:0000256" key="4">
    <source>
        <dbReference type="ARBA" id="ARBA00022692"/>
    </source>
</evidence>
<name>A0A446CUH4_9BURK</name>
<dbReference type="Proteomes" id="UP000289184">
    <property type="component" value="Unassembled WGS sequence"/>
</dbReference>
<evidence type="ECO:0000256" key="1">
    <source>
        <dbReference type="ARBA" id="ARBA00004651"/>
    </source>
</evidence>
<keyword evidence="11" id="KW-1185">Reference proteome</keyword>
<dbReference type="InterPro" id="IPR029787">
    <property type="entry name" value="Nucleotide_cyclase"/>
</dbReference>
<protein>
    <recommendedName>
        <fullName evidence="2">diguanylate cyclase</fullName>
        <ecNumber evidence="2">2.7.7.65</ecNumber>
    </recommendedName>
</protein>
<evidence type="ECO:0000256" key="6">
    <source>
        <dbReference type="ARBA" id="ARBA00023136"/>
    </source>
</evidence>
<evidence type="ECO:0000313" key="10">
    <source>
        <dbReference type="EMBL" id="SSW71465.1"/>
    </source>
</evidence>
<dbReference type="GO" id="GO:0005886">
    <property type="term" value="C:plasma membrane"/>
    <property type="evidence" value="ECO:0007669"/>
    <property type="project" value="UniProtKB-SubCell"/>
</dbReference>
<gene>
    <name evidence="10" type="primary">dosC_3</name>
    <name evidence="10" type="ORF">AGI3411_05154</name>
</gene>
<accession>A0A446CUH4</accession>
<dbReference type="RefSeq" id="WP_129530185.1">
    <property type="nucleotide sequence ID" value="NZ_UFQB01000029.1"/>
</dbReference>
<dbReference type="Gene3D" id="3.30.450.20">
    <property type="entry name" value="PAS domain"/>
    <property type="match status" value="1"/>
</dbReference>
<evidence type="ECO:0000256" key="5">
    <source>
        <dbReference type="ARBA" id="ARBA00022989"/>
    </source>
</evidence>
<organism evidence="10 11">
    <name type="scientific">Achromobacter agilis</name>
    <dbReference type="NCBI Taxonomy" id="1353888"/>
    <lineage>
        <taxon>Bacteria</taxon>
        <taxon>Pseudomonadati</taxon>
        <taxon>Pseudomonadota</taxon>
        <taxon>Betaproteobacteria</taxon>
        <taxon>Burkholderiales</taxon>
        <taxon>Alcaligenaceae</taxon>
        <taxon>Achromobacter</taxon>
    </lineage>
</organism>
<dbReference type="GO" id="GO:1902201">
    <property type="term" value="P:negative regulation of bacterial-type flagellum-dependent cell motility"/>
    <property type="evidence" value="ECO:0007669"/>
    <property type="project" value="TreeGrafter"/>
</dbReference>
<dbReference type="OrthoDB" id="8647791at2"/>
<dbReference type="Pfam" id="PF00990">
    <property type="entry name" value="GGDEF"/>
    <property type="match status" value="1"/>
</dbReference>
<keyword evidence="5 8" id="KW-1133">Transmembrane helix</keyword>
<dbReference type="GO" id="GO:0043709">
    <property type="term" value="P:cell adhesion involved in single-species biofilm formation"/>
    <property type="evidence" value="ECO:0007669"/>
    <property type="project" value="TreeGrafter"/>
</dbReference>
<dbReference type="EMBL" id="UFQB01000029">
    <property type="protein sequence ID" value="SSW71465.1"/>
    <property type="molecule type" value="Genomic_DNA"/>
</dbReference>
<feature type="transmembrane region" description="Helical" evidence="8">
    <location>
        <begin position="288"/>
        <end position="308"/>
    </location>
</feature>
<evidence type="ECO:0000259" key="9">
    <source>
        <dbReference type="PROSITE" id="PS50887"/>
    </source>
</evidence>
<dbReference type="InterPro" id="IPR033479">
    <property type="entry name" value="dCache_1"/>
</dbReference>
<feature type="transmembrane region" description="Helical" evidence="8">
    <location>
        <begin position="15"/>
        <end position="38"/>
    </location>
</feature>
<evidence type="ECO:0000256" key="8">
    <source>
        <dbReference type="SAM" id="Phobius"/>
    </source>
</evidence>